<sequence>MKKFSFLLFLFLTSCKFSSDYTPARIEGKQLQITDSIPADESLSEFIQPYKENIDREMNQVLSYSSFDLTKRDGELNTAIGNMMADAVMELSNPVFKSRTGNSIDIVLLNHGGIRSSISKGPVTTRTAYQVMPFENEVVVAKMNGKYVRQMVHYLIDAGTAHPVSGLKLEIGKDNSIKKVLIKGQPLEDNKDYYVATNDYLLNGGDNMVFFSNASEVTDLDYKIRNLLMDYFKQQDTIAPVRDYRFIRIN</sequence>
<dbReference type="PANTHER" id="PTHR11575:SF24">
    <property type="entry name" value="5'-NUCLEOTIDASE"/>
    <property type="match status" value="1"/>
</dbReference>
<proteinExistence type="predicted"/>
<dbReference type="Proteomes" id="UP000219193">
    <property type="component" value="Unassembled WGS sequence"/>
</dbReference>
<evidence type="ECO:0000313" key="3">
    <source>
        <dbReference type="Proteomes" id="UP000219193"/>
    </source>
</evidence>
<reference evidence="3" key="1">
    <citation type="submission" date="2017-09" db="EMBL/GenBank/DDBJ databases">
        <authorList>
            <person name="Varghese N."/>
            <person name="Submissions S."/>
        </authorList>
    </citation>
    <scope>NUCLEOTIDE SEQUENCE [LARGE SCALE GENOMIC DNA]</scope>
    <source>
        <strain evidence="3">CGMCC 1.12641</strain>
    </source>
</reference>
<protein>
    <submittedName>
        <fullName evidence="2">5'-nucleotidase, C-terminal domain</fullName>
    </submittedName>
</protein>
<dbReference type="PRINTS" id="PR01607">
    <property type="entry name" value="APYRASEFAMLY"/>
</dbReference>
<dbReference type="EMBL" id="OCMF01000002">
    <property type="protein sequence ID" value="SOC80599.1"/>
    <property type="molecule type" value="Genomic_DNA"/>
</dbReference>
<dbReference type="InterPro" id="IPR036907">
    <property type="entry name" value="5'-Nucleotdase_C_sf"/>
</dbReference>
<dbReference type="GO" id="GO:0016787">
    <property type="term" value="F:hydrolase activity"/>
    <property type="evidence" value="ECO:0007669"/>
    <property type="project" value="InterPro"/>
</dbReference>
<dbReference type="PANTHER" id="PTHR11575">
    <property type="entry name" value="5'-NUCLEOTIDASE-RELATED"/>
    <property type="match status" value="1"/>
</dbReference>
<evidence type="ECO:0000313" key="2">
    <source>
        <dbReference type="EMBL" id="SOC80599.1"/>
    </source>
</evidence>
<dbReference type="RefSeq" id="WP_097056357.1">
    <property type="nucleotide sequence ID" value="NZ_OCMF01000002.1"/>
</dbReference>
<gene>
    <name evidence="2" type="ORF">SAMN06296241_2152</name>
</gene>
<dbReference type="GO" id="GO:0009166">
    <property type="term" value="P:nucleotide catabolic process"/>
    <property type="evidence" value="ECO:0007669"/>
    <property type="project" value="InterPro"/>
</dbReference>
<dbReference type="AlphaFoldDB" id="A0A285X847"/>
<organism evidence="2 3">
    <name type="scientific">Salinimicrobium sediminis</name>
    <dbReference type="NCBI Taxonomy" id="1343891"/>
    <lineage>
        <taxon>Bacteria</taxon>
        <taxon>Pseudomonadati</taxon>
        <taxon>Bacteroidota</taxon>
        <taxon>Flavobacteriia</taxon>
        <taxon>Flavobacteriales</taxon>
        <taxon>Flavobacteriaceae</taxon>
        <taxon>Salinimicrobium</taxon>
    </lineage>
</organism>
<dbReference type="GO" id="GO:0030288">
    <property type="term" value="C:outer membrane-bounded periplasmic space"/>
    <property type="evidence" value="ECO:0007669"/>
    <property type="project" value="TreeGrafter"/>
</dbReference>
<name>A0A285X847_9FLAO</name>
<evidence type="ECO:0000259" key="1">
    <source>
        <dbReference type="Pfam" id="PF02872"/>
    </source>
</evidence>
<feature type="domain" description="5'-Nucleotidase C-terminal" evidence="1">
    <location>
        <begin position="75"/>
        <end position="209"/>
    </location>
</feature>
<dbReference type="SUPFAM" id="SSF55816">
    <property type="entry name" value="5'-nucleotidase (syn. UDP-sugar hydrolase), C-terminal domain"/>
    <property type="match status" value="1"/>
</dbReference>
<dbReference type="Gene3D" id="3.90.780.10">
    <property type="entry name" value="5'-Nucleotidase, C-terminal domain"/>
    <property type="match status" value="1"/>
</dbReference>
<dbReference type="Pfam" id="PF02872">
    <property type="entry name" value="5_nucleotid_C"/>
    <property type="match status" value="1"/>
</dbReference>
<dbReference type="InterPro" id="IPR006179">
    <property type="entry name" value="5_nucleotidase/apyrase"/>
</dbReference>
<dbReference type="PROSITE" id="PS51257">
    <property type="entry name" value="PROKAR_LIPOPROTEIN"/>
    <property type="match status" value="1"/>
</dbReference>
<keyword evidence="3" id="KW-1185">Reference proteome</keyword>
<accession>A0A285X847</accession>
<dbReference type="OrthoDB" id="4762412at2"/>
<dbReference type="InterPro" id="IPR008334">
    <property type="entry name" value="5'-Nucleotdase_C"/>
</dbReference>